<name>R7RXS7_STEHR</name>
<accession>R7RXS7</accession>
<feature type="region of interest" description="Disordered" evidence="1">
    <location>
        <begin position="294"/>
        <end position="315"/>
    </location>
</feature>
<dbReference type="Proteomes" id="UP000053927">
    <property type="component" value="Unassembled WGS sequence"/>
</dbReference>
<sequence>MTSPSLLAVSNPTYSLRYRSTSLLSPPPPHHIRSSPEYLSTENPYQHHLRHHRSQPHFPIVSTLGRPATPRRPSALDLDHGSRRPSHNQAFAPFASPSSSKIISSSSLLPSSSSSNSPPSPSPSPHSSDILLDHHHEDVLYAHGSILTASPPLSPIDLDADSISDTYSENNKSRDRDQQQQQQQRRLRRSSFAFIRAAVTPRIKHEHEHRSQTAEALDMDFACCGLVGFNHTHTHHDPLPASSDELPHYRCCVDVTVQLEGAVIQRDVLGLGFGIGIGIGMEGVEVGLDYSDKESSSEETMGGGTHCDPMGSGRTQERWTRSWTRWKGKTFPVFKGRSESALDGTGMGGDEDAAMMACRPNVTKRRSKMWCLASWREMENVGLGPKGRVVHHGQRMRVHPDRTTADLRFSLNRTEIDVKLKLLRGGADCDGALKGTATVMGHVAVPRNLCSRATVLEASTHSGGAQRAKARQSVMRLEGPTNAKGPEPEVLQIDIANGRDRRSMSGSVYLAIFDGEARAMKRRIKREGFVAGIQRRQDRPVFAVGQPLGDCRKAPVACTACGVPDQHQEREETEEARLIGQAREYCR</sequence>
<dbReference type="AlphaFoldDB" id="R7RXS7"/>
<evidence type="ECO:0000313" key="2">
    <source>
        <dbReference type="EMBL" id="EIM80139.1"/>
    </source>
</evidence>
<feature type="region of interest" description="Disordered" evidence="1">
    <location>
        <begin position="151"/>
        <end position="188"/>
    </location>
</feature>
<dbReference type="EMBL" id="JH687399">
    <property type="protein sequence ID" value="EIM80139.1"/>
    <property type="molecule type" value="Genomic_DNA"/>
</dbReference>
<evidence type="ECO:0000256" key="1">
    <source>
        <dbReference type="SAM" id="MobiDB-lite"/>
    </source>
</evidence>
<gene>
    <name evidence="2" type="ORF">STEHIDRAFT_142951</name>
</gene>
<proteinExistence type="predicted"/>
<dbReference type="GeneID" id="18799146"/>
<evidence type="ECO:0000313" key="3">
    <source>
        <dbReference type="Proteomes" id="UP000053927"/>
    </source>
</evidence>
<dbReference type="RefSeq" id="XP_007310751.1">
    <property type="nucleotide sequence ID" value="XM_007310689.1"/>
</dbReference>
<feature type="region of interest" description="Disordered" evidence="1">
    <location>
        <begin position="19"/>
        <end position="38"/>
    </location>
</feature>
<feature type="region of interest" description="Disordered" evidence="1">
    <location>
        <begin position="46"/>
        <end position="130"/>
    </location>
</feature>
<organism evidence="2 3">
    <name type="scientific">Stereum hirsutum (strain FP-91666)</name>
    <name type="common">White-rot fungus</name>
    <dbReference type="NCBI Taxonomy" id="721885"/>
    <lineage>
        <taxon>Eukaryota</taxon>
        <taxon>Fungi</taxon>
        <taxon>Dikarya</taxon>
        <taxon>Basidiomycota</taxon>
        <taxon>Agaricomycotina</taxon>
        <taxon>Agaricomycetes</taxon>
        <taxon>Russulales</taxon>
        <taxon>Stereaceae</taxon>
        <taxon>Stereum</taxon>
    </lineage>
</organism>
<feature type="compositionally biased region" description="Low complexity" evidence="1">
    <location>
        <begin position="96"/>
        <end position="117"/>
    </location>
</feature>
<dbReference type="KEGG" id="shs:STEHIDRAFT_142951"/>
<reference evidence="3" key="1">
    <citation type="journal article" date="2012" name="Science">
        <title>The Paleozoic origin of enzymatic lignin decomposition reconstructed from 31 fungal genomes.</title>
        <authorList>
            <person name="Floudas D."/>
            <person name="Binder M."/>
            <person name="Riley R."/>
            <person name="Barry K."/>
            <person name="Blanchette R.A."/>
            <person name="Henrissat B."/>
            <person name="Martinez A.T."/>
            <person name="Otillar R."/>
            <person name="Spatafora J.W."/>
            <person name="Yadav J.S."/>
            <person name="Aerts A."/>
            <person name="Benoit I."/>
            <person name="Boyd A."/>
            <person name="Carlson A."/>
            <person name="Copeland A."/>
            <person name="Coutinho P.M."/>
            <person name="de Vries R.P."/>
            <person name="Ferreira P."/>
            <person name="Findley K."/>
            <person name="Foster B."/>
            <person name="Gaskell J."/>
            <person name="Glotzer D."/>
            <person name="Gorecki P."/>
            <person name="Heitman J."/>
            <person name="Hesse C."/>
            <person name="Hori C."/>
            <person name="Igarashi K."/>
            <person name="Jurgens J.A."/>
            <person name="Kallen N."/>
            <person name="Kersten P."/>
            <person name="Kohler A."/>
            <person name="Kuees U."/>
            <person name="Kumar T.K.A."/>
            <person name="Kuo A."/>
            <person name="LaButti K."/>
            <person name="Larrondo L.F."/>
            <person name="Lindquist E."/>
            <person name="Ling A."/>
            <person name="Lombard V."/>
            <person name="Lucas S."/>
            <person name="Lundell T."/>
            <person name="Martin R."/>
            <person name="McLaughlin D.J."/>
            <person name="Morgenstern I."/>
            <person name="Morin E."/>
            <person name="Murat C."/>
            <person name="Nagy L.G."/>
            <person name="Nolan M."/>
            <person name="Ohm R.A."/>
            <person name="Patyshakuliyeva A."/>
            <person name="Rokas A."/>
            <person name="Ruiz-Duenas F.J."/>
            <person name="Sabat G."/>
            <person name="Salamov A."/>
            <person name="Samejima M."/>
            <person name="Schmutz J."/>
            <person name="Slot J.C."/>
            <person name="St John F."/>
            <person name="Stenlid J."/>
            <person name="Sun H."/>
            <person name="Sun S."/>
            <person name="Syed K."/>
            <person name="Tsang A."/>
            <person name="Wiebenga A."/>
            <person name="Young D."/>
            <person name="Pisabarro A."/>
            <person name="Eastwood D.C."/>
            <person name="Martin F."/>
            <person name="Cullen D."/>
            <person name="Grigoriev I.V."/>
            <person name="Hibbett D.S."/>
        </authorList>
    </citation>
    <scope>NUCLEOTIDE SEQUENCE [LARGE SCALE GENOMIC DNA]</scope>
    <source>
        <strain evidence="3">FP-91666</strain>
    </source>
</reference>
<keyword evidence="3" id="KW-1185">Reference proteome</keyword>
<protein>
    <submittedName>
        <fullName evidence="2">Uncharacterized protein</fullName>
    </submittedName>
</protein>